<proteinExistence type="predicted"/>
<gene>
    <name evidence="1" type="ORF">COJ50_09250</name>
</gene>
<dbReference type="Proteomes" id="UP000225182">
    <property type="component" value="Unassembled WGS sequence"/>
</dbReference>
<evidence type="ECO:0000313" key="2">
    <source>
        <dbReference type="Proteomes" id="UP000225182"/>
    </source>
</evidence>
<reference evidence="1 2" key="1">
    <citation type="submission" date="2017-09" db="EMBL/GenBank/DDBJ databases">
        <title>Large-scale bioinformatics analysis of Bacillus genomes uncovers conserved roles of natural products in bacterial physiology.</title>
        <authorList>
            <consortium name="Agbiome Team Llc"/>
            <person name="Bleich R.M."/>
            <person name="Grubbs K.J."/>
            <person name="Santa Maria K.C."/>
            <person name="Allen S.E."/>
            <person name="Farag S."/>
            <person name="Shank E.A."/>
            <person name="Bowers A."/>
        </authorList>
    </citation>
    <scope>NUCLEOTIDE SEQUENCE [LARGE SCALE GENOMIC DNA]</scope>
    <source>
        <strain evidence="1 2">AFS076905</strain>
    </source>
</reference>
<comment type="caution">
    <text evidence="1">The sequence shown here is derived from an EMBL/GenBank/DDBJ whole genome shotgun (WGS) entry which is preliminary data.</text>
</comment>
<dbReference type="EMBL" id="NUYN01000013">
    <property type="protein sequence ID" value="PFN27121.1"/>
    <property type="molecule type" value="Genomic_DNA"/>
</dbReference>
<evidence type="ECO:0000313" key="1">
    <source>
        <dbReference type="EMBL" id="PFN27121.1"/>
    </source>
</evidence>
<dbReference type="RefSeq" id="WP_098385604.1">
    <property type="nucleotide sequence ID" value="NZ_NTXK01000025.1"/>
</dbReference>
<protein>
    <submittedName>
        <fullName evidence="1">Uncharacterized protein</fullName>
    </submittedName>
</protein>
<accession>A0A2B1KLZ9</accession>
<organism evidence="1 2">
    <name type="scientific">Bacillus cereus</name>
    <dbReference type="NCBI Taxonomy" id="1396"/>
    <lineage>
        <taxon>Bacteria</taxon>
        <taxon>Bacillati</taxon>
        <taxon>Bacillota</taxon>
        <taxon>Bacilli</taxon>
        <taxon>Bacillales</taxon>
        <taxon>Bacillaceae</taxon>
        <taxon>Bacillus</taxon>
        <taxon>Bacillus cereus group</taxon>
    </lineage>
</organism>
<sequence length="245" mass="28412">MSIKDKLNLISKPEDVFETGRDLLVNGHEVVDKLSEYSPYLKVASKWINKRRENKCKKFLQGLGVKVLSREELTFDDLKKLDELLKKNVNSFLVLDILEEATKTSSDNASKMLGIIAGQVMQEEREFDYNDWLLVNGLKNMNDWDLENLKQVYLYFDSYPQEEYVNSACVYFDLPLCECNDTDIDNFDYILESEDFKMFETSLMRINSLQILSTGPTISNVKNPVCFLSNKVGDEIYDLLNFINN</sequence>
<name>A0A2B1KLZ9_BACCE</name>
<dbReference type="AlphaFoldDB" id="A0A2B1KLZ9"/>